<dbReference type="InterPro" id="IPR018062">
    <property type="entry name" value="HTH_AraC-typ_CS"/>
</dbReference>
<dbReference type="SMART" id="SM00342">
    <property type="entry name" value="HTH_ARAC"/>
    <property type="match status" value="1"/>
</dbReference>
<evidence type="ECO:0000256" key="2">
    <source>
        <dbReference type="ARBA" id="ARBA00023125"/>
    </source>
</evidence>
<dbReference type="PROSITE" id="PS00041">
    <property type="entry name" value="HTH_ARAC_FAMILY_1"/>
    <property type="match status" value="2"/>
</dbReference>
<evidence type="ECO:0000256" key="3">
    <source>
        <dbReference type="ARBA" id="ARBA00023163"/>
    </source>
</evidence>
<keyword evidence="2" id="KW-0238">DNA-binding</keyword>
<organism evidence="5 6">
    <name type="scientific">Pedobacter lusitanus</name>
    <dbReference type="NCBI Taxonomy" id="1503925"/>
    <lineage>
        <taxon>Bacteria</taxon>
        <taxon>Pseudomonadati</taxon>
        <taxon>Bacteroidota</taxon>
        <taxon>Sphingobacteriia</taxon>
        <taxon>Sphingobacteriales</taxon>
        <taxon>Sphingobacteriaceae</taxon>
        <taxon>Pedobacter</taxon>
    </lineage>
</organism>
<dbReference type="InterPro" id="IPR018060">
    <property type="entry name" value="HTH_AraC"/>
</dbReference>
<sequence length="326" mass="36728">MREVIHQYGVELDWVADIAPKLGGYTEGNYIIVPGEDRPGTRFILPVNENITVFVINVSYNEDVIYKLRNTRDDFVGVYFNLTEGDAVHVLDDVSRLAGRWGCNLAVFDASLEGEYIVKAGCTTFKLAIFIKKTALKAYFSKNEHYAQVLDSVFDPAQNTIVKFDRMSSRAWWLMNELRNTRATGPLYEVMVTGTVYGLLSDYLDQTINQEIIIEQVVAEDVAAIINSQAYLIEHIAAPFAGISRLAADANMSETKYKKLFKKITGAAPHTFFLTSKLAYAREILETGDYTIGEIAAQFNFTDSSHLIEQFRTAYGTTPKEYLTRL</sequence>
<dbReference type="OrthoDB" id="1189000at2"/>
<dbReference type="STRING" id="1503925.TH53_07365"/>
<dbReference type="PROSITE" id="PS01124">
    <property type="entry name" value="HTH_ARAC_FAMILY_2"/>
    <property type="match status" value="1"/>
</dbReference>
<dbReference type="PANTHER" id="PTHR43280">
    <property type="entry name" value="ARAC-FAMILY TRANSCRIPTIONAL REGULATOR"/>
    <property type="match status" value="1"/>
</dbReference>
<keyword evidence="1" id="KW-0805">Transcription regulation</keyword>
<name>A0A0D0GKJ3_9SPHI</name>
<evidence type="ECO:0000313" key="5">
    <source>
        <dbReference type="EMBL" id="KIO77742.1"/>
    </source>
</evidence>
<dbReference type="GO" id="GO:0043565">
    <property type="term" value="F:sequence-specific DNA binding"/>
    <property type="evidence" value="ECO:0007669"/>
    <property type="project" value="InterPro"/>
</dbReference>
<dbReference type="InterPro" id="IPR009057">
    <property type="entry name" value="Homeodomain-like_sf"/>
</dbReference>
<dbReference type="SUPFAM" id="SSF46689">
    <property type="entry name" value="Homeodomain-like"/>
    <property type="match status" value="1"/>
</dbReference>
<evidence type="ECO:0000313" key="6">
    <source>
        <dbReference type="Proteomes" id="UP000032049"/>
    </source>
</evidence>
<dbReference type="PANTHER" id="PTHR43280:SF2">
    <property type="entry name" value="HTH-TYPE TRANSCRIPTIONAL REGULATOR EXSA"/>
    <property type="match status" value="1"/>
</dbReference>
<keyword evidence="6" id="KW-1185">Reference proteome</keyword>
<protein>
    <submittedName>
        <fullName evidence="5">Transcriptional regulator</fullName>
    </submittedName>
</protein>
<comment type="caution">
    <text evidence="5">The sequence shown here is derived from an EMBL/GenBank/DDBJ whole genome shotgun (WGS) entry which is preliminary data.</text>
</comment>
<keyword evidence="3" id="KW-0804">Transcription</keyword>
<proteinExistence type="predicted"/>
<dbReference type="AlphaFoldDB" id="A0A0D0GKJ3"/>
<dbReference type="RefSeq" id="WP_041880266.1">
    <property type="nucleotide sequence ID" value="NZ_CP157278.1"/>
</dbReference>
<dbReference type="EMBL" id="JXRA01000029">
    <property type="protein sequence ID" value="KIO77742.1"/>
    <property type="molecule type" value="Genomic_DNA"/>
</dbReference>
<dbReference type="Gene3D" id="1.10.10.60">
    <property type="entry name" value="Homeodomain-like"/>
    <property type="match status" value="1"/>
</dbReference>
<dbReference type="Pfam" id="PF12833">
    <property type="entry name" value="HTH_18"/>
    <property type="match status" value="1"/>
</dbReference>
<reference evidence="5 6" key="1">
    <citation type="submission" date="2015-01" db="EMBL/GenBank/DDBJ databases">
        <title>Draft genome sequence of Pedobacter sp. NL19 isolated from sludge of an effluent treatment pond in an abandoned uranium mine.</title>
        <authorList>
            <person name="Santos T."/>
            <person name="Caetano T."/>
            <person name="Covas C."/>
            <person name="Cruz A."/>
            <person name="Mendo S."/>
        </authorList>
    </citation>
    <scope>NUCLEOTIDE SEQUENCE [LARGE SCALE GENOMIC DNA]</scope>
    <source>
        <strain evidence="5 6">NL19</strain>
    </source>
</reference>
<evidence type="ECO:0000256" key="1">
    <source>
        <dbReference type="ARBA" id="ARBA00023015"/>
    </source>
</evidence>
<evidence type="ECO:0000259" key="4">
    <source>
        <dbReference type="PROSITE" id="PS01124"/>
    </source>
</evidence>
<feature type="domain" description="HTH araC/xylS-type" evidence="4">
    <location>
        <begin position="226"/>
        <end position="325"/>
    </location>
</feature>
<accession>A0A0D0GKJ3</accession>
<dbReference type="Proteomes" id="UP000032049">
    <property type="component" value="Unassembled WGS sequence"/>
</dbReference>
<dbReference type="GO" id="GO:0003700">
    <property type="term" value="F:DNA-binding transcription factor activity"/>
    <property type="evidence" value="ECO:0007669"/>
    <property type="project" value="InterPro"/>
</dbReference>
<gene>
    <name evidence="5" type="ORF">TH53_07365</name>
</gene>